<comment type="caution">
    <text evidence="13">The sequence shown here is derived from an EMBL/GenBank/DDBJ whole genome shotgun (WGS) entry which is preliminary data.</text>
</comment>
<dbReference type="EMBL" id="BNJQ01000008">
    <property type="protein sequence ID" value="GHP04831.1"/>
    <property type="molecule type" value="Genomic_DNA"/>
</dbReference>
<dbReference type="AlphaFoldDB" id="A0A830HGR1"/>
<dbReference type="SMART" id="SM01021">
    <property type="entry name" value="Bac_rhodopsin"/>
    <property type="match status" value="1"/>
</dbReference>
<accession>A0A830HGR1</accession>
<dbReference type="PANTHER" id="PTHR28286:SF2">
    <property type="entry name" value="BACTERIORHODOPSIN _OPSIN, NOPA (EUROFUNG)"/>
    <property type="match status" value="1"/>
</dbReference>
<evidence type="ECO:0000256" key="7">
    <source>
        <dbReference type="ARBA" id="ARBA00022989"/>
    </source>
</evidence>
<keyword evidence="6" id="KW-0681">Retinal protein</keyword>
<evidence type="ECO:0000313" key="13">
    <source>
        <dbReference type="EMBL" id="GHP04831.1"/>
    </source>
</evidence>
<keyword evidence="14" id="KW-1185">Reference proteome</keyword>
<sequence>MARLFVGSGSQEEAAMSFARTLLAGGGGSNDGGGGHGDEEGHDMMVALQWLCLLVSFFLFIFYLVMTARNKCGWEVTYISLIEFVKFILEIYCETLPPATVYQKNGYEYVWLRYAEWLLTCPVILIHLSRIGLHGTEVKYDSRTMRLICSDIGTIVFGITAAAAPKPEKWIFFSCGVLYGISTWTNAFLVYRNAYQHIQDNCKSVLLLNAVVFFGSWSCFPLLFLLGPEGNGVLTHTGSIIGHCIVDLLSKNLWGFLAWYLDYKMIRVERKEMYSEALTLKIEESQSVAHASFTGGSDPNGDNVTIAMLMVDNSGTNEIAEKLQNIFEKIRGEKIRRGVDISISGTLPEAQMHVAHVRHMDIPKAFIVMVPSSILDDNRSRCEALLDGSNTIIAFGPHPMRKKGDPVDWWRVREGIFVIDKLSSEMIKPQMELAVLKSRKFIDKSWRKMSAGQSSRSPGMLVDSAKSSFDYDNVAEPGEIAGLTPSRSNLLRSMSRDDKLRLIEGIIANIEPHPSHDIEPHQLEYGPTGTPRSSMSTSRNQRVDYETWQH</sequence>
<evidence type="ECO:0000256" key="10">
    <source>
        <dbReference type="ARBA" id="ARBA00023170"/>
    </source>
</evidence>
<evidence type="ECO:0000256" key="5">
    <source>
        <dbReference type="ARBA" id="ARBA00022692"/>
    </source>
</evidence>
<evidence type="ECO:0000256" key="6">
    <source>
        <dbReference type="ARBA" id="ARBA00022925"/>
    </source>
</evidence>
<keyword evidence="10" id="KW-0675">Receptor</keyword>
<evidence type="ECO:0000256" key="2">
    <source>
        <dbReference type="ARBA" id="ARBA00008130"/>
    </source>
</evidence>
<dbReference type="OrthoDB" id="536545at2759"/>
<dbReference type="GO" id="GO:0007602">
    <property type="term" value="P:phototransduction"/>
    <property type="evidence" value="ECO:0007669"/>
    <property type="project" value="UniProtKB-KW"/>
</dbReference>
<feature type="transmembrane region" description="Helical" evidence="12">
    <location>
        <begin position="170"/>
        <end position="194"/>
    </location>
</feature>
<keyword evidence="4" id="KW-0716">Sensory transduction</keyword>
<dbReference type="Gene3D" id="1.20.1070.10">
    <property type="entry name" value="Rhodopsin 7-helix transmembrane proteins"/>
    <property type="match status" value="1"/>
</dbReference>
<proteinExistence type="inferred from homology"/>
<keyword evidence="9 12" id="KW-0472">Membrane</keyword>
<dbReference type="Pfam" id="PF01036">
    <property type="entry name" value="Bac_rhodopsin"/>
    <property type="match status" value="1"/>
</dbReference>
<evidence type="ECO:0000256" key="8">
    <source>
        <dbReference type="ARBA" id="ARBA00022991"/>
    </source>
</evidence>
<evidence type="ECO:0000256" key="11">
    <source>
        <dbReference type="SAM" id="MobiDB-lite"/>
    </source>
</evidence>
<name>A0A830HGR1_9CHLO</name>
<feature type="region of interest" description="Disordered" evidence="11">
    <location>
        <begin position="513"/>
        <end position="550"/>
    </location>
</feature>
<comment type="similarity">
    <text evidence="2">Belongs to the archaeal/bacterial/fungal opsin family.</text>
</comment>
<dbReference type="GO" id="GO:0009881">
    <property type="term" value="F:photoreceptor activity"/>
    <property type="evidence" value="ECO:0007669"/>
    <property type="project" value="UniProtKB-KW"/>
</dbReference>
<dbReference type="InterPro" id="IPR001425">
    <property type="entry name" value="Arc/bac/fun_rhodopsins"/>
</dbReference>
<evidence type="ECO:0000256" key="4">
    <source>
        <dbReference type="ARBA" id="ARBA00022606"/>
    </source>
</evidence>
<dbReference type="Proteomes" id="UP000660262">
    <property type="component" value="Unassembled WGS sequence"/>
</dbReference>
<dbReference type="PRINTS" id="PR00251">
    <property type="entry name" value="BACTRLOPSIN"/>
</dbReference>
<feature type="compositionally biased region" description="Basic and acidic residues" evidence="11">
    <location>
        <begin position="513"/>
        <end position="522"/>
    </location>
</feature>
<keyword evidence="3" id="KW-0600">Photoreceptor protein</keyword>
<feature type="transmembrane region" description="Helical" evidence="12">
    <location>
        <begin position="47"/>
        <end position="65"/>
    </location>
</feature>
<reference evidence="13" key="1">
    <citation type="submission" date="2020-10" db="EMBL/GenBank/DDBJ databases">
        <title>Unveiling of a novel bifunctional photoreceptor, Dualchrome1, isolated from a cosmopolitan green alga.</title>
        <authorList>
            <person name="Suzuki S."/>
            <person name="Kawachi M."/>
        </authorList>
    </citation>
    <scope>NUCLEOTIDE SEQUENCE</scope>
    <source>
        <strain evidence="13">NIES 2893</strain>
    </source>
</reference>
<evidence type="ECO:0000256" key="1">
    <source>
        <dbReference type="ARBA" id="ARBA00004141"/>
    </source>
</evidence>
<feature type="transmembrane region" description="Helical" evidence="12">
    <location>
        <begin position="206"/>
        <end position="228"/>
    </location>
</feature>
<feature type="transmembrane region" description="Helical" evidence="12">
    <location>
        <begin position="145"/>
        <end position="164"/>
    </location>
</feature>
<evidence type="ECO:0000313" key="14">
    <source>
        <dbReference type="Proteomes" id="UP000660262"/>
    </source>
</evidence>
<comment type="subcellular location">
    <subcellularLocation>
        <location evidence="1">Membrane</location>
        <topology evidence="1">Multi-pass membrane protein</topology>
    </subcellularLocation>
</comment>
<keyword evidence="7 12" id="KW-1133">Transmembrane helix</keyword>
<keyword evidence="5 12" id="KW-0812">Transmembrane</keyword>
<feature type="compositionally biased region" description="Basic and acidic residues" evidence="11">
    <location>
        <begin position="541"/>
        <end position="550"/>
    </location>
</feature>
<evidence type="ECO:0000256" key="9">
    <source>
        <dbReference type="ARBA" id="ARBA00023136"/>
    </source>
</evidence>
<keyword evidence="8" id="KW-0157">Chromophore</keyword>
<gene>
    <name evidence="13" type="ORF">PPROV_000358300</name>
</gene>
<organism evidence="13 14">
    <name type="scientific">Pycnococcus provasolii</name>
    <dbReference type="NCBI Taxonomy" id="41880"/>
    <lineage>
        <taxon>Eukaryota</taxon>
        <taxon>Viridiplantae</taxon>
        <taxon>Chlorophyta</taxon>
        <taxon>Pseudoscourfieldiophyceae</taxon>
        <taxon>Pseudoscourfieldiales</taxon>
        <taxon>Pycnococcaceae</taxon>
        <taxon>Pycnococcus</taxon>
    </lineage>
</organism>
<dbReference type="PANTHER" id="PTHR28286">
    <property type="match status" value="1"/>
</dbReference>
<feature type="compositionally biased region" description="Polar residues" evidence="11">
    <location>
        <begin position="530"/>
        <end position="540"/>
    </location>
</feature>
<dbReference type="GO" id="GO:0005886">
    <property type="term" value="C:plasma membrane"/>
    <property type="evidence" value="ECO:0007669"/>
    <property type="project" value="TreeGrafter"/>
</dbReference>
<feature type="transmembrane region" description="Helical" evidence="12">
    <location>
        <begin position="240"/>
        <end position="261"/>
    </location>
</feature>
<dbReference type="SUPFAM" id="SSF81321">
    <property type="entry name" value="Family A G protein-coupled receptor-like"/>
    <property type="match status" value="1"/>
</dbReference>
<protein>
    <submittedName>
        <fullName evidence="13">Uncharacterized protein</fullName>
    </submittedName>
</protein>
<evidence type="ECO:0000256" key="12">
    <source>
        <dbReference type="SAM" id="Phobius"/>
    </source>
</evidence>
<evidence type="ECO:0000256" key="3">
    <source>
        <dbReference type="ARBA" id="ARBA00022543"/>
    </source>
</evidence>